<dbReference type="Proteomes" id="UP000606499">
    <property type="component" value="Unassembled WGS sequence"/>
</dbReference>
<keyword evidence="3" id="KW-1185">Reference proteome</keyword>
<evidence type="ECO:0000313" key="2">
    <source>
        <dbReference type="EMBL" id="MBC5725230.1"/>
    </source>
</evidence>
<feature type="transmembrane region" description="Helical" evidence="1">
    <location>
        <begin position="115"/>
        <end position="139"/>
    </location>
</feature>
<feature type="transmembrane region" description="Helical" evidence="1">
    <location>
        <begin position="6"/>
        <end position="26"/>
    </location>
</feature>
<evidence type="ECO:0008006" key="4">
    <source>
        <dbReference type="Google" id="ProtNLM"/>
    </source>
</evidence>
<feature type="transmembrane region" description="Helical" evidence="1">
    <location>
        <begin position="38"/>
        <end position="62"/>
    </location>
</feature>
<name>A0A923LW62_9FIRM</name>
<keyword evidence="1" id="KW-1133">Transmembrane helix</keyword>
<evidence type="ECO:0000256" key="1">
    <source>
        <dbReference type="SAM" id="Phobius"/>
    </source>
</evidence>
<dbReference type="RefSeq" id="WP_054327573.1">
    <property type="nucleotide sequence ID" value="NZ_JACOPL010000005.1"/>
</dbReference>
<gene>
    <name evidence="2" type="ORF">H8S45_07140</name>
</gene>
<reference evidence="2" key="1">
    <citation type="submission" date="2020-08" db="EMBL/GenBank/DDBJ databases">
        <title>Genome public.</title>
        <authorList>
            <person name="Liu C."/>
            <person name="Sun Q."/>
        </authorList>
    </citation>
    <scope>NUCLEOTIDE SEQUENCE</scope>
    <source>
        <strain evidence="2">NSJ-28</strain>
    </source>
</reference>
<feature type="transmembrane region" description="Helical" evidence="1">
    <location>
        <begin position="68"/>
        <end position="95"/>
    </location>
</feature>
<keyword evidence="1" id="KW-0812">Transmembrane</keyword>
<dbReference type="AlphaFoldDB" id="A0A923LW62"/>
<evidence type="ECO:0000313" key="3">
    <source>
        <dbReference type="Proteomes" id="UP000606499"/>
    </source>
</evidence>
<sequence>MTKSKSLYHLVLAGVLCAIGIIIPMFSPIKIRIDPMSFTLASHVAVFLAMFISPAVGAAVALGTTLGFFLGGFSLPIVLRALSHIIFVALGAIYLQRHPELLDFRQATSNRGLRLLSLGCWTSVVHAVCEALIVIPFYAAMAMPMQEMLRLIVLLVGVGSFVHSMIDYAISLLIWKPVSGTMRKAKTV</sequence>
<protein>
    <recommendedName>
        <fullName evidence="4">ECF transporter S component</fullName>
    </recommendedName>
</protein>
<keyword evidence="1" id="KW-0472">Membrane</keyword>
<dbReference type="Gene3D" id="1.10.1760.20">
    <property type="match status" value="1"/>
</dbReference>
<accession>A0A923LW62</accession>
<comment type="caution">
    <text evidence="2">The sequence shown here is derived from an EMBL/GenBank/DDBJ whole genome shotgun (WGS) entry which is preliminary data.</text>
</comment>
<dbReference type="EMBL" id="JACOPL010000005">
    <property type="protein sequence ID" value="MBC5725230.1"/>
    <property type="molecule type" value="Genomic_DNA"/>
</dbReference>
<proteinExistence type="predicted"/>
<feature type="transmembrane region" description="Helical" evidence="1">
    <location>
        <begin position="151"/>
        <end position="175"/>
    </location>
</feature>
<organism evidence="2 3">
    <name type="scientific">Agathobaculum faecis</name>
    <dbReference type="NCBI Taxonomy" id="2763013"/>
    <lineage>
        <taxon>Bacteria</taxon>
        <taxon>Bacillati</taxon>
        <taxon>Bacillota</taxon>
        <taxon>Clostridia</taxon>
        <taxon>Eubacteriales</taxon>
        <taxon>Butyricicoccaceae</taxon>
        <taxon>Agathobaculum</taxon>
    </lineage>
</organism>